<feature type="region of interest" description="Disordered" evidence="9">
    <location>
        <begin position="1099"/>
        <end position="1138"/>
    </location>
</feature>
<comment type="catalytic activity">
    <reaction evidence="7 8">
        <text>RNA(n) + a ribonucleoside 5'-triphosphate = RNA(n+1) + diphosphate</text>
        <dbReference type="Rhea" id="RHEA:21248"/>
        <dbReference type="Rhea" id="RHEA-COMP:14527"/>
        <dbReference type="Rhea" id="RHEA-COMP:17342"/>
        <dbReference type="ChEBI" id="CHEBI:33019"/>
        <dbReference type="ChEBI" id="CHEBI:61557"/>
        <dbReference type="ChEBI" id="CHEBI:140395"/>
        <dbReference type="EC" id="2.7.7.48"/>
    </reaction>
</comment>
<dbReference type="PANTHER" id="PTHR23079:SF55">
    <property type="entry name" value="RNA-DIRECTED RNA POLYMERASE"/>
    <property type="match status" value="1"/>
</dbReference>
<dbReference type="Proteomes" id="UP000663829">
    <property type="component" value="Unassembled WGS sequence"/>
</dbReference>
<dbReference type="EC" id="2.7.7.48" evidence="8"/>
<evidence type="ECO:0000256" key="1">
    <source>
        <dbReference type="ARBA" id="ARBA00005762"/>
    </source>
</evidence>
<dbReference type="GO" id="GO:0030422">
    <property type="term" value="P:siRNA processing"/>
    <property type="evidence" value="ECO:0007669"/>
    <property type="project" value="TreeGrafter"/>
</dbReference>
<evidence type="ECO:0000256" key="6">
    <source>
        <dbReference type="ARBA" id="ARBA00023158"/>
    </source>
</evidence>
<comment type="similarity">
    <text evidence="1 8">Belongs to the RdRP family.</text>
</comment>
<evidence type="ECO:0000313" key="12">
    <source>
        <dbReference type="EMBL" id="CAF0948591.1"/>
    </source>
</evidence>
<dbReference type="GO" id="GO:0003968">
    <property type="term" value="F:RNA-directed RNA polymerase activity"/>
    <property type="evidence" value="ECO:0007669"/>
    <property type="project" value="UniProtKB-KW"/>
</dbReference>
<evidence type="ECO:0000256" key="4">
    <source>
        <dbReference type="ARBA" id="ARBA00022695"/>
    </source>
</evidence>
<dbReference type="InterPro" id="IPR057596">
    <property type="entry name" value="RDRP_core"/>
</dbReference>
<dbReference type="InterPro" id="IPR007855">
    <property type="entry name" value="RDRP"/>
</dbReference>
<protein>
    <recommendedName>
        <fullName evidence="8">RNA-dependent RNA polymerase</fullName>
        <ecNumber evidence="8">2.7.7.48</ecNumber>
    </recommendedName>
</protein>
<sequence>YRLKDKLTDKFITRLEQISIDSSLFYHVIRDLHKACKYNCFMDIYIQLLTNIEKYSDRSSRWLFDGNTANYCYVPRVIVTPTSILPQPMRPMKENRVLRQRQFGNSYCYCRVLLRDEDMYTMSAETVDQCRTRILELIKTNLQVAQTDYEYLHCSNSQLRDRSFWFYAPYQGFDADKIRAWMGDFRHEYSVSSYVTRMALCFTGSLRTITITKDEELQKIDDIQDKWRKYCFTDGIGKISLPMLQRVYQELDIDEATSYLPCALQIRLAGMKGVLVRAPELNNQHLIQVRQSQMKFESDHYDLEVIDFSKPCNLTLNRQVITLLSSLGVEDAAFLSLQNDARLRSTMALLKRREAISLLDKVRYYDFDKLGDCGIDIPHEPFFRSLLIAAYRDRLRCLRQRSNVAIPNCSGRAMFGIIDETSTLEYGEVFIQYTTRNESEPQIVLGNVAVTKNPCLYPGDIRVLKAVDVPQLHHLYDCVVFPSKGHRPHTNEISGSDLDGDVYWVCWLQDIVPQPENQIEPLAYDTAEKKLLNRQITIDDVAEFLIDYMANDFLGELCNAHLAWADLETAVSDTCVNLAKIISAVVDYPKTGVNPVTDENRRALKAPRFPDFMEKELRSYRSRKVLGKLYRQAKAAYELQLQLEFNESKHMIELDQELIVDGYETYKMDAERQYKLYCNKLQQILDLYDYVSEAELITGCQPSNIDEKRSYDAADIAGQDFKRLRTDTRREFLNEFFIGDDKKKRGTKNSILSHDPNVIRLQLQKASAWYHIAYTDNEQTILAKSFAWVMWDLLCEIRARKERIQHLSSRTLSEALKSYYITMTTVKQKHVANYERARTLLHKYLDMDKCEHLFEPAYSFLNIPDVTGSRVRVLVVPNKIGTHAETIIKLNKNHYDIVKLNEFKIRELTKASKFFMKILLAQPAIATVLEIAIDWAAKHQCFTKTDRNGNRTLLIRPEVFFERALRAMCADIPPSMLPSLEDEEPITNNATNSKITAPPYSSGAKQQQEELSSSQLWYTYEQWTSHMIENWDFQAVSYQFLKLIRVCNEQKNVYFLNICHVLLLALQKIGITMNLDNTPIDLKDSLVYYLNSAQYRNNKDQYQQKQPNGPSDTTVDNNNNNNNSGRQVSANGYYSMNNTHNRIKNVSHMQQYSQNQNNTQNRRN</sequence>
<keyword evidence="2 8" id="KW-0696">RNA-directed RNA polymerase</keyword>
<keyword evidence="5 8" id="KW-0694">RNA-binding</keyword>
<evidence type="ECO:0000256" key="9">
    <source>
        <dbReference type="SAM" id="MobiDB-lite"/>
    </source>
</evidence>
<evidence type="ECO:0000259" key="11">
    <source>
        <dbReference type="Pfam" id="PF26253"/>
    </source>
</evidence>
<dbReference type="OrthoDB" id="6513042at2759"/>
<evidence type="ECO:0000256" key="8">
    <source>
        <dbReference type="RuleBase" id="RU363098"/>
    </source>
</evidence>
<evidence type="ECO:0000259" key="10">
    <source>
        <dbReference type="Pfam" id="PF05183"/>
    </source>
</evidence>
<dbReference type="EMBL" id="CAJNOQ010002267">
    <property type="protein sequence ID" value="CAF0948591.1"/>
    <property type="molecule type" value="Genomic_DNA"/>
</dbReference>
<dbReference type="GO" id="GO:0003723">
    <property type="term" value="F:RNA binding"/>
    <property type="evidence" value="ECO:0007669"/>
    <property type="project" value="UniProtKB-KW"/>
</dbReference>
<dbReference type="EMBL" id="CAJOBC010002267">
    <property type="protein sequence ID" value="CAF3724493.1"/>
    <property type="molecule type" value="Genomic_DNA"/>
</dbReference>
<feature type="domain" description="RDRP core" evidence="10">
    <location>
        <begin position="79"/>
        <end position="632"/>
    </location>
</feature>
<accession>A0A814D2W7</accession>
<dbReference type="PANTHER" id="PTHR23079">
    <property type="entry name" value="RNA-DEPENDENT RNA POLYMERASE"/>
    <property type="match status" value="1"/>
</dbReference>
<feature type="compositionally biased region" description="Polar residues" evidence="9">
    <location>
        <begin position="1099"/>
        <end position="1116"/>
    </location>
</feature>
<name>A0A814D2W7_9BILA</name>
<keyword evidence="4 8" id="KW-0548">Nucleotidyltransferase</keyword>
<keyword evidence="3 8" id="KW-0808">Transferase</keyword>
<dbReference type="GO" id="GO:0031380">
    <property type="term" value="C:nuclear RNA-directed RNA polymerase complex"/>
    <property type="evidence" value="ECO:0007669"/>
    <property type="project" value="TreeGrafter"/>
</dbReference>
<evidence type="ECO:0000313" key="14">
    <source>
        <dbReference type="Proteomes" id="UP000663829"/>
    </source>
</evidence>
<evidence type="ECO:0000256" key="5">
    <source>
        <dbReference type="ARBA" id="ARBA00022884"/>
    </source>
</evidence>
<reference evidence="12" key="1">
    <citation type="submission" date="2021-02" db="EMBL/GenBank/DDBJ databases">
        <authorList>
            <person name="Nowell W R."/>
        </authorList>
    </citation>
    <scope>NUCLEOTIDE SEQUENCE</scope>
</reference>
<proteinExistence type="inferred from homology"/>
<dbReference type="AlphaFoldDB" id="A0A814D2W7"/>
<gene>
    <name evidence="12" type="ORF">GPM918_LOCUS11111</name>
    <name evidence="13" type="ORF">SRO942_LOCUS11112</name>
</gene>
<organism evidence="12 14">
    <name type="scientific">Didymodactylos carnosus</name>
    <dbReference type="NCBI Taxonomy" id="1234261"/>
    <lineage>
        <taxon>Eukaryota</taxon>
        <taxon>Metazoa</taxon>
        <taxon>Spiralia</taxon>
        <taxon>Gnathifera</taxon>
        <taxon>Rotifera</taxon>
        <taxon>Eurotatoria</taxon>
        <taxon>Bdelloidea</taxon>
        <taxon>Philodinida</taxon>
        <taxon>Philodinidae</taxon>
        <taxon>Didymodactylos</taxon>
    </lineage>
</organism>
<keyword evidence="14" id="KW-1185">Reference proteome</keyword>
<comment type="caution">
    <text evidence="12">The sequence shown here is derived from an EMBL/GenBank/DDBJ whole genome shotgun (WGS) entry which is preliminary data.</text>
</comment>
<evidence type="ECO:0000256" key="2">
    <source>
        <dbReference type="ARBA" id="ARBA00022484"/>
    </source>
</evidence>
<evidence type="ECO:0000256" key="7">
    <source>
        <dbReference type="ARBA" id="ARBA00048744"/>
    </source>
</evidence>
<evidence type="ECO:0000313" key="13">
    <source>
        <dbReference type="EMBL" id="CAF3724493.1"/>
    </source>
</evidence>
<dbReference type="Pfam" id="PF26253">
    <property type="entry name" value="RdRP_head"/>
    <property type="match status" value="1"/>
</dbReference>
<feature type="compositionally biased region" description="Polar residues" evidence="9">
    <location>
        <begin position="1124"/>
        <end position="1138"/>
    </location>
</feature>
<feature type="domain" description="RDRP C-terminal head" evidence="11">
    <location>
        <begin position="655"/>
        <end position="806"/>
    </location>
</feature>
<keyword evidence="6" id="KW-0943">RNA-mediated gene silencing</keyword>
<evidence type="ECO:0000256" key="3">
    <source>
        <dbReference type="ARBA" id="ARBA00022679"/>
    </source>
</evidence>
<dbReference type="InterPro" id="IPR058752">
    <property type="entry name" value="RDRP_C_head"/>
</dbReference>
<dbReference type="Pfam" id="PF05183">
    <property type="entry name" value="RdRP"/>
    <property type="match status" value="1"/>
</dbReference>
<dbReference type="Proteomes" id="UP000681722">
    <property type="component" value="Unassembled WGS sequence"/>
</dbReference>
<feature type="non-terminal residue" evidence="12">
    <location>
        <position position="1164"/>
    </location>
</feature>